<organism evidence="2 3">
    <name type="scientific">Thauera sedimentorum</name>
    <dbReference type="NCBI Taxonomy" id="2767595"/>
    <lineage>
        <taxon>Bacteria</taxon>
        <taxon>Pseudomonadati</taxon>
        <taxon>Pseudomonadota</taxon>
        <taxon>Betaproteobacteria</taxon>
        <taxon>Rhodocyclales</taxon>
        <taxon>Zoogloeaceae</taxon>
        <taxon>Thauera</taxon>
    </lineage>
</organism>
<keyword evidence="1" id="KW-0472">Membrane</keyword>
<feature type="transmembrane region" description="Helical" evidence="1">
    <location>
        <begin position="164"/>
        <end position="183"/>
    </location>
</feature>
<feature type="transmembrane region" description="Helical" evidence="1">
    <location>
        <begin position="123"/>
        <end position="152"/>
    </location>
</feature>
<keyword evidence="1" id="KW-1133">Transmembrane helix</keyword>
<feature type="transmembrane region" description="Helical" evidence="1">
    <location>
        <begin position="266"/>
        <end position="290"/>
    </location>
</feature>
<feature type="transmembrane region" description="Helical" evidence="1">
    <location>
        <begin position="21"/>
        <end position="40"/>
    </location>
</feature>
<feature type="transmembrane region" description="Helical" evidence="1">
    <location>
        <begin position="231"/>
        <end position="260"/>
    </location>
</feature>
<protein>
    <recommendedName>
        <fullName evidence="4">Glycosyltransferase RgtA/B/C/D-like domain-containing protein</fullName>
    </recommendedName>
</protein>
<proteinExistence type="predicted"/>
<evidence type="ECO:0000313" key="2">
    <source>
        <dbReference type="EMBL" id="MBD8503233.1"/>
    </source>
</evidence>
<accession>A0ABR9BA59</accession>
<feature type="transmembrane region" description="Helical" evidence="1">
    <location>
        <begin position="299"/>
        <end position="319"/>
    </location>
</feature>
<evidence type="ECO:0000256" key="1">
    <source>
        <dbReference type="SAM" id="Phobius"/>
    </source>
</evidence>
<gene>
    <name evidence="2" type="ORF">IFO67_10110</name>
</gene>
<sequence>MLYVETARAFQSEGLSAALQLFDWPFLPILMAAVSSFTGLEVEASGYLLSTVFIAGTCSLIVACTREMLPRSGWAAMVVVLTVPALNNYRDHIIREFGAWFLLFLALWLLLRWARRPGWAGGLAAQSAICAAALFRLETLIFLAVPVLWQLISIRHGCGWRRVAMFLLPPLLGGVGVGLLAGVGDAEFGSRVAQQLNAIDLASKHDRFFAMAAEIGSQIDNKYAIKQMPTILFFGAFGLLLSKFISNFGLLIVPGIYALIRPRLPVLLVSAAPFAIAFAVYAIVPLAFVLDSMFLSSRYVALLNLLAVPLVSVGLAHLFQRIARWRIPLIAIAVMMGLSNVISTTPPETRMMDAATWLKLHGADPSRVFVEPREVIYLVGWPYHGPQAQSIRGREEALVALASGAIDLALLDLPSDSPDLQHWAKEKGLRSVERFADARNRTVHAFVRSAAPALDHR</sequence>
<reference evidence="3" key="1">
    <citation type="submission" date="2023-07" db="EMBL/GenBank/DDBJ databases">
        <title>Thauera sp. CAU 1555 isolated from sand of Yaerae Beach.</title>
        <authorList>
            <person name="Kim W."/>
        </authorList>
    </citation>
    <scope>NUCLEOTIDE SEQUENCE [LARGE SCALE GENOMIC DNA]</scope>
    <source>
        <strain evidence="3">CAU 1555</strain>
    </source>
</reference>
<dbReference type="Proteomes" id="UP000603602">
    <property type="component" value="Unassembled WGS sequence"/>
</dbReference>
<dbReference type="EMBL" id="JACYTO010000002">
    <property type="protein sequence ID" value="MBD8503233.1"/>
    <property type="molecule type" value="Genomic_DNA"/>
</dbReference>
<keyword evidence="1" id="KW-0812">Transmembrane</keyword>
<comment type="caution">
    <text evidence="2">The sequence shown here is derived from an EMBL/GenBank/DDBJ whole genome shotgun (WGS) entry which is preliminary data.</text>
</comment>
<feature type="transmembrane region" description="Helical" evidence="1">
    <location>
        <begin position="71"/>
        <end position="87"/>
    </location>
</feature>
<evidence type="ECO:0008006" key="4">
    <source>
        <dbReference type="Google" id="ProtNLM"/>
    </source>
</evidence>
<dbReference type="RefSeq" id="WP_187718086.1">
    <property type="nucleotide sequence ID" value="NZ_JACTAH010000002.1"/>
</dbReference>
<name>A0ABR9BA59_9RHOO</name>
<keyword evidence="3" id="KW-1185">Reference proteome</keyword>
<feature type="transmembrane region" description="Helical" evidence="1">
    <location>
        <begin position="93"/>
        <end position="111"/>
    </location>
</feature>
<evidence type="ECO:0000313" key="3">
    <source>
        <dbReference type="Proteomes" id="UP000603602"/>
    </source>
</evidence>
<feature type="transmembrane region" description="Helical" evidence="1">
    <location>
        <begin position="46"/>
        <end position="64"/>
    </location>
</feature>
<feature type="transmembrane region" description="Helical" evidence="1">
    <location>
        <begin position="325"/>
        <end position="342"/>
    </location>
</feature>